<dbReference type="OrthoDB" id="9790194at2"/>
<keyword evidence="5" id="KW-1185">Reference proteome</keyword>
<evidence type="ECO:0000256" key="2">
    <source>
        <dbReference type="PIRSR" id="PIRSR603782-1"/>
    </source>
</evidence>
<feature type="binding site" evidence="2">
    <location>
        <position position="87"/>
    </location>
    <ligand>
        <name>Cu cation</name>
        <dbReference type="ChEBI" id="CHEBI:23378"/>
    </ligand>
</feature>
<dbReference type="CDD" id="cd02968">
    <property type="entry name" value="SCO"/>
    <property type="match status" value="1"/>
</dbReference>
<gene>
    <name evidence="4" type="ORF">EFK50_09965</name>
</gene>
<evidence type="ECO:0000313" key="5">
    <source>
        <dbReference type="Proteomes" id="UP000267128"/>
    </source>
</evidence>
<organism evidence="4 5">
    <name type="scientific">Nocardioides marmoriginsengisoli</name>
    <dbReference type="NCBI Taxonomy" id="661483"/>
    <lineage>
        <taxon>Bacteria</taxon>
        <taxon>Bacillati</taxon>
        <taxon>Actinomycetota</taxon>
        <taxon>Actinomycetes</taxon>
        <taxon>Propionibacteriales</taxon>
        <taxon>Nocardioidaceae</taxon>
        <taxon>Nocardioides</taxon>
    </lineage>
</organism>
<comment type="similarity">
    <text evidence="1">Belongs to the SCO1/2 family.</text>
</comment>
<sequence>MQEHERRARRLGVEVTRTARAIAALIALALLTAGCSSEKAVDLAGTVVDPPFTIASDTLTTEDGKPFTFAKDTTKPLTLVFFGYTNCPDICPTVLSSIASGLTKLSAKQRDEVQLFFVTSDPVRDTGPVLKSYLQRFDPSFSGLTGKIESIAKVGRSMGVFVDDGAKLPNGGYDPNSHTSYVIGIDETHKAPIFWGGDTAPIQFANDFKFLLTERPEHLKGGSSGG</sequence>
<dbReference type="PANTHER" id="PTHR12151:SF25">
    <property type="entry name" value="LINALOOL DEHYDRATASE_ISOMERASE DOMAIN-CONTAINING PROTEIN"/>
    <property type="match status" value="1"/>
</dbReference>
<dbReference type="PANTHER" id="PTHR12151">
    <property type="entry name" value="ELECTRON TRANSPORT PROTIN SCO1/SENC FAMILY MEMBER"/>
    <property type="match status" value="1"/>
</dbReference>
<comment type="caution">
    <text evidence="4">The sequence shown here is derived from an EMBL/GenBank/DDBJ whole genome shotgun (WGS) entry which is preliminary data.</text>
</comment>
<dbReference type="GO" id="GO:0046872">
    <property type="term" value="F:metal ion binding"/>
    <property type="evidence" value="ECO:0007669"/>
    <property type="project" value="UniProtKB-KW"/>
</dbReference>
<dbReference type="PROSITE" id="PS51257">
    <property type="entry name" value="PROKAR_LIPOPROTEIN"/>
    <property type="match status" value="1"/>
</dbReference>
<dbReference type="Pfam" id="PF02630">
    <property type="entry name" value="SCO1-SenC"/>
    <property type="match status" value="1"/>
</dbReference>
<dbReference type="EMBL" id="RJSE01000007">
    <property type="protein sequence ID" value="RNL63319.1"/>
    <property type="molecule type" value="Genomic_DNA"/>
</dbReference>
<keyword evidence="2" id="KW-0186">Copper</keyword>
<proteinExistence type="inferred from homology"/>
<evidence type="ECO:0000313" key="4">
    <source>
        <dbReference type="EMBL" id="RNL63319.1"/>
    </source>
</evidence>
<reference evidence="4 5" key="1">
    <citation type="submission" date="2018-11" db="EMBL/GenBank/DDBJ databases">
        <authorList>
            <person name="Li F."/>
        </authorList>
    </citation>
    <scope>NUCLEOTIDE SEQUENCE [LARGE SCALE GENOMIC DNA]</scope>
    <source>
        <strain evidence="4 5">Gsoil 097</strain>
    </source>
</reference>
<dbReference type="InterPro" id="IPR003782">
    <property type="entry name" value="SCO1/SenC"/>
</dbReference>
<dbReference type="AlphaFoldDB" id="A0A3N0CJ10"/>
<evidence type="ECO:0000256" key="1">
    <source>
        <dbReference type="ARBA" id="ARBA00010996"/>
    </source>
</evidence>
<keyword evidence="2" id="KW-0479">Metal-binding</keyword>
<feature type="disulfide bond" description="Redox-active" evidence="3">
    <location>
        <begin position="87"/>
        <end position="91"/>
    </location>
</feature>
<dbReference type="Proteomes" id="UP000267128">
    <property type="component" value="Unassembled WGS sequence"/>
</dbReference>
<keyword evidence="3" id="KW-1015">Disulfide bond</keyword>
<accession>A0A3N0CJ10</accession>
<protein>
    <submittedName>
        <fullName evidence="4">SCO family protein</fullName>
    </submittedName>
</protein>
<dbReference type="SUPFAM" id="SSF52833">
    <property type="entry name" value="Thioredoxin-like"/>
    <property type="match status" value="1"/>
</dbReference>
<name>A0A3N0CJ10_9ACTN</name>
<feature type="binding site" evidence="2">
    <location>
        <position position="91"/>
    </location>
    <ligand>
        <name>Cu cation</name>
        <dbReference type="ChEBI" id="CHEBI:23378"/>
    </ligand>
</feature>
<dbReference type="InterPro" id="IPR036249">
    <property type="entry name" value="Thioredoxin-like_sf"/>
</dbReference>
<evidence type="ECO:0000256" key="3">
    <source>
        <dbReference type="PIRSR" id="PIRSR603782-2"/>
    </source>
</evidence>
<dbReference type="Gene3D" id="3.40.30.10">
    <property type="entry name" value="Glutaredoxin"/>
    <property type="match status" value="1"/>
</dbReference>